<feature type="compositionally biased region" description="Polar residues" evidence="1">
    <location>
        <begin position="1"/>
        <end position="10"/>
    </location>
</feature>
<protein>
    <submittedName>
        <fullName evidence="2">Uncharacterized protein</fullName>
    </submittedName>
</protein>
<gene>
    <name evidence="2" type="ORF">GL263_26330</name>
</gene>
<name>A0ABR6EPP8_9ACTN</name>
<feature type="region of interest" description="Disordered" evidence="1">
    <location>
        <begin position="44"/>
        <end position="64"/>
    </location>
</feature>
<keyword evidence="3" id="KW-1185">Reference proteome</keyword>
<evidence type="ECO:0000256" key="1">
    <source>
        <dbReference type="SAM" id="MobiDB-lite"/>
    </source>
</evidence>
<evidence type="ECO:0000313" key="3">
    <source>
        <dbReference type="Proteomes" id="UP000766698"/>
    </source>
</evidence>
<accession>A0ABR6EPP8</accession>
<reference evidence="3" key="1">
    <citation type="journal article" date="2020" name="Syst. Appl. Microbiol.">
        <title>Streptomyces alkaliterrae sp. nov., isolated from an alkaline soil, and emended descriptions of Streptomyces alkaliphilus, Streptomyces calidiresistens and Streptomyces durbertensis.</title>
        <authorList>
            <person name="Swiecimska M."/>
            <person name="Golinska P."/>
            <person name="Nouioui I."/>
            <person name="Wypij M."/>
            <person name="Rai M."/>
            <person name="Sangal V."/>
            <person name="Goodfellow M."/>
        </authorList>
    </citation>
    <scope>NUCLEOTIDE SEQUENCE [LARGE SCALE GENOMIC DNA]</scope>
    <source>
        <strain evidence="3">DSM 104538</strain>
    </source>
</reference>
<dbReference type="Proteomes" id="UP000766698">
    <property type="component" value="Unassembled WGS sequence"/>
</dbReference>
<sequence>MSEAPSTTPDSTDDPAPQVEADSEPGAPSRALVVAAEQADARRVIGRIPPSARTPNRPKRSRDELLAQARTATADWPDEKLTANAIRLEVRTSAENARTLRDTLRAERESASVG</sequence>
<evidence type="ECO:0000313" key="2">
    <source>
        <dbReference type="EMBL" id="MBB1247037.1"/>
    </source>
</evidence>
<comment type="caution">
    <text evidence="2">The sequence shown here is derived from an EMBL/GenBank/DDBJ whole genome shotgun (WGS) entry which is preliminary data.</text>
</comment>
<dbReference type="RefSeq" id="WP_182858242.1">
    <property type="nucleotide sequence ID" value="NZ_WMLF01000729.1"/>
</dbReference>
<feature type="region of interest" description="Disordered" evidence="1">
    <location>
        <begin position="1"/>
        <end position="30"/>
    </location>
</feature>
<proteinExistence type="predicted"/>
<organism evidence="2 3">
    <name type="scientific">Streptomyces durbertensis</name>
    <dbReference type="NCBI Taxonomy" id="2448886"/>
    <lineage>
        <taxon>Bacteria</taxon>
        <taxon>Bacillati</taxon>
        <taxon>Actinomycetota</taxon>
        <taxon>Actinomycetes</taxon>
        <taxon>Kitasatosporales</taxon>
        <taxon>Streptomycetaceae</taxon>
        <taxon>Streptomyces</taxon>
    </lineage>
</organism>
<dbReference type="EMBL" id="WMLF01000729">
    <property type="protein sequence ID" value="MBB1247037.1"/>
    <property type="molecule type" value="Genomic_DNA"/>
</dbReference>